<dbReference type="CDD" id="cd04657">
    <property type="entry name" value="Piwi_ago-like"/>
    <property type="match status" value="1"/>
</dbReference>
<evidence type="ECO:0000313" key="4">
    <source>
        <dbReference type="Proteomes" id="UP001283341"/>
    </source>
</evidence>
<feature type="compositionally biased region" description="Basic and acidic residues" evidence="1">
    <location>
        <begin position="153"/>
        <end position="179"/>
    </location>
</feature>
<dbReference type="PANTHER" id="PTHR22891">
    <property type="entry name" value="EUKARYOTIC TRANSLATION INITIATION FACTOR 2C"/>
    <property type="match status" value="1"/>
</dbReference>
<dbReference type="Gene3D" id="3.30.420.10">
    <property type="entry name" value="Ribonuclease H-like superfamily/Ribonuclease H"/>
    <property type="match status" value="2"/>
</dbReference>
<feature type="compositionally biased region" description="Basic and acidic residues" evidence="1">
    <location>
        <begin position="36"/>
        <end position="46"/>
    </location>
</feature>
<evidence type="ECO:0000313" key="3">
    <source>
        <dbReference type="EMBL" id="KAK3316364.1"/>
    </source>
</evidence>
<gene>
    <name evidence="3" type="ORF">B0H66DRAFT_583070</name>
</gene>
<comment type="caution">
    <text evidence="3">The sequence shown here is derived from an EMBL/GenBank/DDBJ whole genome shotgun (WGS) entry which is preliminary data.</text>
</comment>
<dbReference type="GO" id="GO:0003676">
    <property type="term" value="F:nucleic acid binding"/>
    <property type="evidence" value="ECO:0007669"/>
    <property type="project" value="InterPro"/>
</dbReference>
<dbReference type="InterPro" id="IPR036085">
    <property type="entry name" value="PAZ_dom_sf"/>
</dbReference>
<dbReference type="SMART" id="SM01163">
    <property type="entry name" value="DUF1785"/>
    <property type="match status" value="1"/>
</dbReference>
<dbReference type="EMBL" id="JAUEDM010000005">
    <property type="protein sequence ID" value="KAK3316364.1"/>
    <property type="molecule type" value="Genomic_DNA"/>
</dbReference>
<dbReference type="Pfam" id="PF16488">
    <property type="entry name" value="ArgoL2"/>
    <property type="match status" value="1"/>
</dbReference>
<dbReference type="InterPro" id="IPR003165">
    <property type="entry name" value="Piwi"/>
</dbReference>
<keyword evidence="4" id="KW-1185">Reference proteome</keyword>
<dbReference type="InterPro" id="IPR014811">
    <property type="entry name" value="ArgoL1"/>
</dbReference>
<dbReference type="SUPFAM" id="SSF53098">
    <property type="entry name" value="Ribonuclease H-like"/>
    <property type="match status" value="1"/>
</dbReference>
<reference evidence="3" key="2">
    <citation type="submission" date="2023-06" db="EMBL/GenBank/DDBJ databases">
        <authorList>
            <consortium name="Lawrence Berkeley National Laboratory"/>
            <person name="Haridas S."/>
            <person name="Hensen N."/>
            <person name="Bonometti L."/>
            <person name="Westerberg I."/>
            <person name="Brannstrom I.O."/>
            <person name="Guillou S."/>
            <person name="Cros-Aarteil S."/>
            <person name="Calhoun S."/>
            <person name="Kuo A."/>
            <person name="Mondo S."/>
            <person name="Pangilinan J."/>
            <person name="Riley R."/>
            <person name="Labutti K."/>
            <person name="Andreopoulos B."/>
            <person name="Lipzen A."/>
            <person name="Chen C."/>
            <person name="Yanf M."/>
            <person name="Daum C."/>
            <person name="Ng V."/>
            <person name="Clum A."/>
            <person name="Steindorff A."/>
            <person name="Ohm R."/>
            <person name="Martin F."/>
            <person name="Silar P."/>
            <person name="Natvig D."/>
            <person name="Lalanne C."/>
            <person name="Gautier V."/>
            <person name="Ament-Velasquez S.L."/>
            <person name="Kruys A."/>
            <person name="Hutchinson M.I."/>
            <person name="Powell A.J."/>
            <person name="Barry K."/>
            <person name="Miller A.N."/>
            <person name="Grigoriev I.V."/>
            <person name="Debuchy R."/>
            <person name="Gladieux P."/>
            <person name="Thoren M.H."/>
            <person name="Johannesson H."/>
        </authorList>
    </citation>
    <scope>NUCLEOTIDE SEQUENCE</scope>
    <source>
        <strain evidence="3">CBS 118394</strain>
    </source>
</reference>
<dbReference type="CDD" id="cd02846">
    <property type="entry name" value="PAZ_argonaute_like"/>
    <property type="match status" value="1"/>
</dbReference>
<reference evidence="3" key="1">
    <citation type="journal article" date="2023" name="Mol. Phylogenet. Evol.">
        <title>Genome-scale phylogeny and comparative genomics of the fungal order Sordariales.</title>
        <authorList>
            <person name="Hensen N."/>
            <person name="Bonometti L."/>
            <person name="Westerberg I."/>
            <person name="Brannstrom I.O."/>
            <person name="Guillou S."/>
            <person name="Cros-Aarteil S."/>
            <person name="Calhoun S."/>
            <person name="Haridas S."/>
            <person name="Kuo A."/>
            <person name="Mondo S."/>
            <person name="Pangilinan J."/>
            <person name="Riley R."/>
            <person name="LaButti K."/>
            <person name="Andreopoulos B."/>
            <person name="Lipzen A."/>
            <person name="Chen C."/>
            <person name="Yan M."/>
            <person name="Daum C."/>
            <person name="Ng V."/>
            <person name="Clum A."/>
            <person name="Steindorff A."/>
            <person name="Ohm R.A."/>
            <person name="Martin F."/>
            <person name="Silar P."/>
            <person name="Natvig D.O."/>
            <person name="Lalanne C."/>
            <person name="Gautier V."/>
            <person name="Ament-Velasquez S.L."/>
            <person name="Kruys A."/>
            <person name="Hutchinson M.I."/>
            <person name="Powell A.J."/>
            <person name="Barry K."/>
            <person name="Miller A.N."/>
            <person name="Grigoriev I.V."/>
            <person name="Debuchy R."/>
            <person name="Gladieux P."/>
            <person name="Hiltunen Thoren M."/>
            <person name="Johannesson H."/>
        </authorList>
    </citation>
    <scope>NUCLEOTIDE SEQUENCE</scope>
    <source>
        <strain evidence="3">CBS 118394</strain>
    </source>
</reference>
<dbReference type="Pfam" id="PF02171">
    <property type="entry name" value="Piwi"/>
    <property type="match status" value="2"/>
</dbReference>
<dbReference type="Gene3D" id="2.170.260.10">
    <property type="entry name" value="paz domain"/>
    <property type="match status" value="1"/>
</dbReference>
<feature type="domain" description="Piwi" evidence="2">
    <location>
        <begin position="632"/>
        <end position="923"/>
    </location>
</feature>
<dbReference type="InterPro" id="IPR032472">
    <property type="entry name" value="ArgoL2"/>
</dbReference>
<accession>A0AAE0I160</accession>
<feature type="compositionally biased region" description="Gly residues" evidence="1">
    <location>
        <begin position="12"/>
        <end position="35"/>
    </location>
</feature>
<sequence>MSDNRGGRGEFRGGGGGDRGGGTFRGEYRGGGGGRGEYRGGRDRGGRGGFDGGRARGGGGPGGRGGSENTTIPPPDQQIMTIENTWVQNNQASLTSQMSKLSTQLWANYFKLNVSVANLSKYNLTVTHEATEDPEKASSPPKSAKKAKGGKNGKGDQGAKDNLPKDDQSPKVGKDDKKEVKGRKLAHIIDLALARLPAASHVASEYKDKVISLKPLSLPADGVIAVDYTEPGRTRIEKWAVKFNGPDLIAVDQLMGYLNTLQNPGNDTVFPKDPEPVDALGIILGHTARKDPNATVVGRSRFFAIDSQRIDASPGIPPYSPIAILRGYFQSVQPATRRLLLNTNVTHSIFRRENRINSDLNNIRKIISRSRVRCKVYDDQSGQWHNIYRIVIGLAEIKDGEGEADGRRPQFAPGFQYGSPSTVKPGLAYNSYVKVSVYYLKRYNITARPGLPLINVGTSLRPIYLLAEHCTVVAGQPLKTKLSPNEQDAMIQFACRPPPSNAKSLTTAARELLGLDNNPLLQKFGISVDKQLLTVKARMLPPPLVAYLKGNSFQPVQPDNGGWLMKMVKVAKPGRFIKNWTFLYISPPTPLYHQVKSVAAINKQANPPTGFMCGMGEQKFKNLILLKERPEFLLVILPDKNTLIDNAVKLMGDVEFGIQTVCVVQNKIFEPNGQLGYFANVGLKVNLKFGGVNHKFQKDIPLIKAGKTMVVGYDVTHPTNLAPGVSNAPSMVGLVASIDSDLGQWPAVAWTNPSRGRLPENLLIFRDGVSEGQFLTVLNQELPHLRTACQEMYKAGTQPRITLIVSVKRHQTRFYPTDPNWIHPRSKSPKEGTVVDRGVTNVRYWDFFLQAHASLQVTARPAHYTVLLDEIFRADYGANAANVVETLIHDMCYLYGRATKAVSICPPAYYADLVCTRARIHNQELYDDATDDTASVTTPTSGKAAAIVANTRKIDAKLSNTMYYM</sequence>
<evidence type="ECO:0000256" key="1">
    <source>
        <dbReference type="SAM" id="MobiDB-lite"/>
    </source>
</evidence>
<dbReference type="PROSITE" id="PS50822">
    <property type="entry name" value="PIWI"/>
    <property type="match status" value="1"/>
</dbReference>
<dbReference type="InterPro" id="IPR012337">
    <property type="entry name" value="RNaseH-like_sf"/>
</dbReference>
<dbReference type="InterPro" id="IPR045246">
    <property type="entry name" value="Piwi_ago-like"/>
</dbReference>
<protein>
    <submittedName>
        <fullName evidence="3">Ribonuclease H-like domain-containing protein</fullName>
    </submittedName>
</protein>
<dbReference type="InterPro" id="IPR036397">
    <property type="entry name" value="RNaseH_sf"/>
</dbReference>
<dbReference type="Pfam" id="PF08699">
    <property type="entry name" value="ArgoL1"/>
    <property type="match status" value="1"/>
</dbReference>
<name>A0AAE0I160_9PEZI</name>
<organism evidence="3 4">
    <name type="scientific">Apodospora peruviana</name>
    <dbReference type="NCBI Taxonomy" id="516989"/>
    <lineage>
        <taxon>Eukaryota</taxon>
        <taxon>Fungi</taxon>
        <taxon>Dikarya</taxon>
        <taxon>Ascomycota</taxon>
        <taxon>Pezizomycotina</taxon>
        <taxon>Sordariomycetes</taxon>
        <taxon>Sordariomycetidae</taxon>
        <taxon>Sordariales</taxon>
        <taxon>Lasiosphaeriaceae</taxon>
        <taxon>Apodospora</taxon>
    </lineage>
</organism>
<feature type="compositionally biased region" description="Basic and acidic residues" evidence="1">
    <location>
        <begin position="1"/>
        <end position="11"/>
    </location>
</feature>
<feature type="region of interest" description="Disordered" evidence="1">
    <location>
        <begin position="129"/>
        <end position="179"/>
    </location>
</feature>
<dbReference type="Gene3D" id="3.40.50.2300">
    <property type="match status" value="1"/>
</dbReference>
<dbReference type="AlphaFoldDB" id="A0AAE0I160"/>
<proteinExistence type="predicted"/>
<dbReference type="SMART" id="SM00950">
    <property type="entry name" value="Piwi"/>
    <property type="match status" value="1"/>
</dbReference>
<feature type="compositionally biased region" description="Gly residues" evidence="1">
    <location>
        <begin position="47"/>
        <end position="66"/>
    </location>
</feature>
<feature type="region of interest" description="Disordered" evidence="1">
    <location>
        <begin position="1"/>
        <end position="76"/>
    </location>
</feature>
<dbReference type="SUPFAM" id="SSF101690">
    <property type="entry name" value="PAZ domain"/>
    <property type="match status" value="2"/>
</dbReference>
<evidence type="ECO:0000259" key="2">
    <source>
        <dbReference type="PROSITE" id="PS50822"/>
    </source>
</evidence>
<dbReference type="Proteomes" id="UP001283341">
    <property type="component" value="Unassembled WGS sequence"/>
</dbReference>